<dbReference type="Pfam" id="PF03737">
    <property type="entry name" value="RraA-like"/>
    <property type="match status" value="1"/>
</dbReference>
<evidence type="ECO:0000313" key="1">
    <source>
        <dbReference type="EMBL" id="WAX58477.1"/>
    </source>
</evidence>
<dbReference type="InterPro" id="IPR005493">
    <property type="entry name" value="RraA/RraA-like"/>
</dbReference>
<dbReference type="RefSeq" id="WP_269445018.1">
    <property type="nucleotide sequence ID" value="NZ_CP097463.1"/>
</dbReference>
<evidence type="ECO:0008006" key="3">
    <source>
        <dbReference type="Google" id="ProtNLM"/>
    </source>
</evidence>
<name>A0ABY7K4C1_9ACTN</name>
<accession>A0ABY7K4C1</accession>
<dbReference type="EMBL" id="CP097463">
    <property type="protein sequence ID" value="WAX58477.1"/>
    <property type="molecule type" value="Genomic_DNA"/>
</dbReference>
<reference evidence="1" key="1">
    <citation type="submission" date="2022-05" db="EMBL/GenBank/DDBJ databases">
        <title>Jatrophihabitans sp. SB3-54 whole genome sequence.</title>
        <authorList>
            <person name="Suh M.K."/>
            <person name="Eom M.K."/>
            <person name="Kim J.S."/>
            <person name="Kim H.S."/>
            <person name="Do H.E."/>
            <person name="Shin Y.K."/>
            <person name="Lee J.-S."/>
        </authorList>
    </citation>
    <scope>NUCLEOTIDE SEQUENCE</scope>
    <source>
        <strain evidence="1">SB3-54</strain>
    </source>
</reference>
<proteinExistence type="predicted"/>
<dbReference type="Proteomes" id="UP001164693">
    <property type="component" value="Chromosome"/>
</dbReference>
<protein>
    <recommendedName>
        <fullName evidence="3">Oxaloacetate decarboxylase</fullName>
    </recommendedName>
</protein>
<evidence type="ECO:0000313" key="2">
    <source>
        <dbReference type="Proteomes" id="UP001164693"/>
    </source>
</evidence>
<keyword evidence="2" id="KW-1185">Reference proteome</keyword>
<dbReference type="Gene3D" id="3.50.30.40">
    <property type="entry name" value="Ribonuclease E inhibitor RraA/RraA-like"/>
    <property type="match status" value="1"/>
</dbReference>
<gene>
    <name evidence="1" type="ORF">M6B22_06855</name>
</gene>
<sequence>MTPDELVEALRRVDSATLANAVEQLELRDATKGYADLRLRCLIPQPVPMVGFAVTVVIDSTTPGRQGDTRLYPDLIAAVERSPKPCVVVCQESGPDPARGCHIGDVVGSRLARHEAVGVVSGSGIRDLAGLRPLGMWAFALGTVVAHGTWTITAVDIEVEVAGLRVRPGDLLHGNEDGLLRVPQERPGELLRLVGAVREREARSRLAGTAAYDVQH</sequence>
<organism evidence="1 2">
    <name type="scientific">Jatrophihabitans cynanchi</name>
    <dbReference type="NCBI Taxonomy" id="2944128"/>
    <lineage>
        <taxon>Bacteria</taxon>
        <taxon>Bacillati</taxon>
        <taxon>Actinomycetota</taxon>
        <taxon>Actinomycetes</taxon>
        <taxon>Jatrophihabitantales</taxon>
        <taxon>Jatrophihabitantaceae</taxon>
        <taxon>Jatrophihabitans</taxon>
    </lineage>
</organism>
<dbReference type="SUPFAM" id="SSF89562">
    <property type="entry name" value="RraA-like"/>
    <property type="match status" value="1"/>
</dbReference>
<dbReference type="InterPro" id="IPR036704">
    <property type="entry name" value="RraA/RraA-like_sf"/>
</dbReference>